<proteinExistence type="predicted"/>
<organism evidence="2 3">
    <name type="scientific">Pseudosporangium ferrugineum</name>
    <dbReference type="NCBI Taxonomy" id="439699"/>
    <lineage>
        <taxon>Bacteria</taxon>
        <taxon>Bacillati</taxon>
        <taxon>Actinomycetota</taxon>
        <taxon>Actinomycetes</taxon>
        <taxon>Micromonosporales</taxon>
        <taxon>Micromonosporaceae</taxon>
        <taxon>Pseudosporangium</taxon>
    </lineage>
</organism>
<comment type="caution">
    <text evidence="2">The sequence shown here is derived from an EMBL/GenBank/DDBJ whole genome shotgun (WGS) entry which is preliminary data.</text>
</comment>
<dbReference type="EMBL" id="PVZG01000016">
    <property type="protein sequence ID" value="PRY22800.1"/>
    <property type="molecule type" value="Genomic_DNA"/>
</dbReference>
<evidence type="ECO:0000313" key="3">
    <source>
        <dbReference type="Proteomes" id="UP000239209"/>
    </source>
</evidence>
<dbReference type="OrthoDB" id="7628974at2"/>
<dbReference type="PRINTS" id="PR00364">
    <property type="entry name" value="DISEASERSIST"/>
</dbReference>
<dbReference type="InterPro" id="IPR041664">
    <property type="entry name" value="AAA_16"/>
</dbReference>
<evidence type="ECO:0000313" key="2">
    <source>
        <dbReference type="EMBL" id="PRY22800.1"/>
    </source>
</evidence>
<sequence length="338" mass="34787">MVDVSIGELADRARTVAELAGVLRQLRRRHARHTAEPPLTYRRLAGHTGWSHGVIGDYLSGVSLAPTHRFDVLVRLLGATPAEQGALATARDRVEEGRLAGAGESAPPVPRQLPGAVPDFVGRTEEMAALDRAVTASAKQAVVPIVALAGPAGAGKTALAVQWAHRTARRFPGGQLYAVLGDADPAAVTRQFLVALGVSADRLPTGTAGLIGRYRSLLAHRRTLIVLDDATRADQIRPLVPGTAGSAVVVTGRTPLIGLVAAEGAVAVAVAGLPPAEGRRLLAARLGNRAVGADPAVVDELVASCSGLPGPLTVLASRALARPRLPLAALAAKVHGAR</sequence>
<dbReference type="Pfam" id="PF13560">
    <property type="entry name" value="HTH_31"/>
    <property type="match status" value="1"/>
</dbReference>
<keyword evidence="3" id="KW-1185">Reference proteome</keyword>
<accession>A0A2T0RNV6</accession>
<dbReference type="AlphaFoldDB" id="A0A2T0RNV6"/>
<dbReference type="GO" id="GO:0043531">
    <property type="term" value="F:ADP binding"/>
    <property type="evidence" value="ECO:0007669"/>
    <property type="project" value="InterPro"/>
</dbReference>
<dbReference type="PANTHER" id="PTHR47691">
    <property type="entry name" value="REGULATOR-RELATED"/>
    <property type="match status" value="1"/>
</dbReference>
<dbReference type="Pfam" id="PF13191">
    <property type="entry name" value="AAA_16"/>
    <property type="match status" value="1"/>
</dbReference>
<dbReference type="RefSeq" id="WP_106129760.1">
    <property type="nucleotide sequence ID" value="NZ_PVZG01000016.1"/>
</dbReference>
<reference evidence="2 3" key="1">
    <citation type="submission" date="2018-03" db="EMBL/GenBank/DDBJ databases">
        <title>Genomic Encyclopedia of Archaeal and Bacterial Type Strains, Phase II (KMG-II): from individual species to whole genera.</title>
        <authorList>
            <person name="Goeker M."/>
        </authorList>
    </citation>
    <scope>NUCLEOTIDE SEQUENCE [LARGE SCALE GENOMIC DNA]</scope>
    <source>
        <strain evidence="2 3">DSM 45348</strain>
    </source>
</reference>
<evidence type="ECO:0000259" key="1">
    <source>
        <dbReference type="Pfam" id="PF13191"/>
    </source>
</evidence>
<dbReference type="PANTHER" id="PTHR47691:SF3">
    <property type="entry name" value="HTH-TYPE TRANSCRIPTIONAL REGULATOR RV0890C-RELATED"/>
    <property type="match status" value="1"/>
</dbReference>
<gene>
    <name evidence="2" type="ORF">CLV70_11659</name>
</gene>
<protein>
    <submittedName>
        <fullName evidence="2">Helix-turn-helix protein</fullName>
    </submittedName>
</protein>
<dbReference type="Gene3D" id="3.40.50.300">
    <property type="entry name" value="P-loop containing nucleotide triphosphate hydrolases"/>
    <property type="match status" value="1"/>
</dbReference>
<feature type="domain" description="Orc1-like AAA ATPase" evidence="1">
    <location>
        <begin position="120"/>
        <end position="234"/>
    </location>
</feature>
<dbReference type="SUPFAM" id="SSF52540">
    <property type="entry name" value="P-loop containing nucleoside triphosphate hydrolases"/>
    <property type="match status" value="1"/>
</dbReference>
<dbReference type="InterPro" id="IPR027417">
    <property type="entry name" value="P-loop_NTPase"/>
</dbReference>
<dbReference type="Proteomes" id="UP000239209">
    <property type="component" value="Unassembled WGS sequence"/>
</dbReference>
<name>A0A2T0RNV6_9ACTN</name>